<dbReference type="AlphaFoldDB" id="A0A397W7X8"/>
<evidence type="ECO:0000313" key="2">
    <source>
        <dbReference type="EMBL" id="RIB30201.1"/>
    </source>
</evidence>
<proteinExistence type="predicted"/>
<dbReference type="OrthoDB" id="2487993at2759"/>
<evidence type="ECO:0000313" key="3">
    <source>
        <dbReference type="Proteomes" id="UP000266673"/>
    </source>
</evidence>
<sequence length="220" mass="24614">MPCYADTIVRINQMTVASSTHLTIKRDPGSNRCPLKVSLVGIAQDVMRKFYVERISGSDSSQVTPGFYSSVRSKLLSAHQSVCENPNKVSSDESLECVRSSVNSTINDCYSSKRARVEDESDNYVEHVNSTVDDYFSSKCTKVVDEEDDNVEYVDSCSSEDKRVVGRDKDKYYGENIILEDVCESSFSRNTNKGKGREFQPVVHNTRGRTKTAKSTGIKE</sequence>
<dbReference type="Proteomes" id="UP000266673">
    <property type="component" value="Unassembled WGS sequence"/>
</dbReference>
<comment type="caution">
    <text evidence="2">The sequence shown here is derived from an EMBL/GenBank/DDBJ whole genome shotgun (WGS) entry which is preliminary data.</text>
</comment>
<organism evidence="2 3">
    <name type="scientific">Gigaspora rosea</name>
    <dbReference type="NCBI Taxonomy" id="44941"/>
    <lineage>
        <taxon>Eukaryota</taxon>
        <taxon>Fungi</taxon>
        <taxon>Fungi incertae sedis</taxon>
        <taxon>Mucoromycota</taxon>
        <taxon>Glomeromycotina</taxon>
        <taxon>Glomeromycetes</taxon>
        <taxon>Diversisporales</taxon>
        <taxon>Gigasporaceae</taxon>
        <taxon>Gigaspora</taxon>
    </lineage>
</organism>
<feature type="region of interest" description="Disordered" evidence="1">
    <location>
        <begin position="190"/>
        <end position="220"/>
    </location>
</feature>
<evidence type="ECO:0000256" key="1">
    <source>
        <dbReference type="SAM" id="MobiDB-lite"/>
    </source>
</evidence>
<dbReference type="EMBL" id="QKWP01000018">
    <property type="protein sequence ID" value="RIB30201.1"/>
    <property type="molecule type" value="Genomic_DNA"/>
</dbReference>
<protein>
    <submittedName>
        <fullName evidence="2">Uncharacterized protein</fullName>
    </submittedName>
</protein>
<accession>A0A397W7X8</accession>
<keyword evidence="3" id="KW-1185">Reference proteome</keyword>
<reference evidence="2 3" key="1">
    <citation type="submission" date="2018-06" db="EMBL/GenBank/DDBJ databases">
        <title>Comparative genomics reveals the genomic features of Rhizophagus irregularis, R. cerebriforme, R. diaphanum and Gigaspora rosea, and their symbiotic lifestyle signature.</title>
        <authorList>
            <person name="Morin E."/>
            <person name="San Clemente H."/>
            <person name="Chen E.C.H."/>
            <person name="De La Providencia I."/>
            <person name="Hainaut M."/>
            <person name="Kuo A."/>
            <person name="Kohler A."/>
            <person name="Murat C."/>
            <person name="Tang N."/>
            <person name="Roy S."/>
            <person name="Loubradou J."/>
            <person name="Henrissat B."/>
            <person name="Grigoriev I.V."/>
            <person name="Corradi N."/>
            <person name="Roux C."/>
            <person name="Martin F.M."/>
        </authorList>
    </citation>
    <scope>NUCLEOTIDE SEQUENCE [LARGE SCALE GENOMIC DNA]</scope>
    <source>
        <strain evidence="2 3">DAOM 194757</strain>
    </source>
</reference>
<gene>
    <name evidence="2" type="ORF">C2G38_2136461</name>
</gene>
<name>A0A397W7X8_9GLOM</name>